<evidence type="ECO:0000313" key="4">
    <source>
        <dbReference type="EMBL" id="ORY17341.1"/>
    </source>
</evidence>
<dbReference type="PANTHER" id="PTHR24096:SF265">
    <property type="entry name" value="ENZYME, PUTATIVE (AFU_ORTHOLOGUE AFUA_5G14270)-RELATED"/>
    <property type="match status" value="1"/>
</dbReference>
<organism evidence="4 5">
    <name type="scientific">Clohesyomyces aquaticus</name>
    <dbReference type="NCBI Taxonomy" id="1231657"/>
    <lineage>
        <taxon>Eukaryota</taxon>
        <taxon>Fungi</taxon>
        <taxon>Dikarya</taxon>
        <taxon>Ascomycota</taxon>
        <taxon>Pezizomycotina</taxon>
        <taxon>Dothideomycetes</taxon>
        <taxon>Pleosporomycetidae</taxon>
        <taxon>Pleosporales</taxon>
        <taxon>Lindgomycetaceae</taxon>
        <taxon>Clohesyomyces</taxon>
    </lineage>
</organism>
<proteinExistence type="predicted"/>
<reference evidence="4 5" key="1">
    <citation type="submission" date="2016-07" db="EMBL/GenBank/DDBJ databases">
        <title>Pervasive Adenine N6-methylation of Active Genes in Fungi.</title>
        <authorList>
            <consortium name="DOE Joint Genome Institute"/>
            <person name="Mondo S.J."/>
            <person name="Dannebaum R.O."/>
            <person name="Kuo R.C."/>
            <person name="Labutti K."/>
            <person name="Haridas S."/>
            <person name="Kuo A."/>
            <person name="Salamov A."/>
            <person name="Ahrendt S.R."/>
            <person name="Lipzen A."/>
            <person name="Sullivan W."/>
            <person name="Andreopoulos W.B."/>
            <person name="Clum A."/>
            <person name="Lindquist E."/>
            <person name="Daum C."/>
            <person name="Ramamoorthy G.K."/>
            <person name="Gryganskyi A."/>
            <person name="Culley D."/>
            <person name="Magnuson J.K."/>
            <person name="James T.Y."/>
            <person name="O'Malley M.A."/>
            <person name="Stajich J.E."/>
            <person name="Spatafora J.W."/>
            <person name="Visel A."/>
            <person name="Grigoriev I.V."/>
        </authorList>
    </citation>
    <scope>NUCLEOTIDE SEQUENCE [LARGE SCALE GENOMIC DNA]</scope>
    <source>
        <strain evidence="4 5">CBS 115471</strain>
    </source>
</reference>
<dbReference type="Proteomes" id="UP000193144">
    <property type="component" value="Unassembled WGS sequence"/>
</dbReference>
<dbReference type="InterPro" id="IPR000873">
    <property type="entry name" value="AMP-dep_synth/lig_dom"/>
</dbReference>
<dbReference type="SUPFAM" id="SSF56801">
    <property type="entry name" value="Acetyl-CoA synthetase-like"/>
    <property type="match status" value="1"/>
</dbReference>
<dbReference type="GO" id="GO:0019748">
    <property type="term" value="P:secondary metabolic process"/>
    <property type="evidence" value="ECO:0007669"/>
    <property type="project" value="TreeGrafter"/>
</dbReference>
<dbReference type="InterPro" id="IPR025110">
    <property type="entry name" value="AMP-bd_C"/>
</dbReference>
<evidence type="ECO:0000259" key="2">
    <source>
        <dbReference type="Pfam" id="PF00501"/>
    </source>
</evidence>
<evidence type="ECO:0000313" key="5">
    <source>
        <dbReference type="Proteomes" id="UP000193144"/>
    </source>
</evidence>
<dbReference type="OrthoDB" id="6509636at2759"/>
<sequence length="524" mass="58626">MPWHSLDTYPLPEEDLVTFSFGNRDYDHDKPIYHDLDNPNRTLSWRQGYDLVRKLVAGFRAAGLQKGDCFSITSFNDIMYSMVFLGGVGAGGVFSGTNPAYRVHEIRHHIRTAHVKFFIVEPELLDVVLEGATGEGIPRDNIFVFNVRGQRVPAGFRSWEWLTQQGEEDWIRITDVEELKNTDVARLSTSGTTGLPKQHWEPRNLYPLPMFHVATVPAVHASPFRSGNKCWIMRRFEIEPYLAAIERLGITNLGMVPPLVIAIINSPLASKYSLNSVRQVGAGAAPLDANSQRRFQALCAEDSTFTQVMGMTETTGAISLFYWPEADETGSVGSRFMPNTDVKLVDDNGNDVTDLDVRGELCVRGPTVIRGYFNNDKANNESWDADGYFHTGDIIYCDGKSKLWYIVDRKKELIKVRGFQVAPLELEGLLLEEKDLIVDCAVIGVKLHPNADSESPRAYIVRKPGTNISADEVKQVIKEKLASYKQLTGGVAFVDEIPRSPSEKILKRSLREQTQGDISKGAKL</sequence>
<dbReference type="Pfam" id="PF13193">
    <property type="entry name" value="AMP-binding_C"/>
    <property type="match status" value="1"/>
</dbReference>
<comment type="caution">
    <text evidence="4">The sequence shown here is derived from an EMBL/GenBank/DDBJ whole genome shotgun (WGS) entry which is preliminary data.</text>
</comment>
<dbReference type="EMBL" id="MCFA01000013">
    <property type="protein sequence ID" value="ORY17341.1"/>
    <property type="molecule type" value="Genomic_DNA"/>
</dbReference>
<dbReference type="Pfam" id="PF00501">
    <property type="entry name" value="AMP-binding"/>
    <property type="match status" value="2"/>
</dbReference>
<dbReference type="STRING" id="1231657.A0A1Y2A485"/>
<feature type="domain" description="AMP-dependent synthetase/ligase" evidence="2">
    <location>
        <begin position="202"/>
        <end position="373"/>
    </location>
</feature>
<name>A0A1Y2A485_9PLEO</name>
<keyword evidence="5" id="KW-1185">Reference proteome</keyword>
<accession>A0A1Y2A485</accession>
<gene>
    <name evidence="4" type="ORF">BCR34DRAFT_622014</name>
</gene>
<dbReference type="CDD" id="cd05911">
    <property type="entry name" value="Firefly_Luc_like"/>
    <property type="match status" value="1"/>
</dbReference>
<feature type="region of interest" description="Disordered" evidence="1">
    <location>
        <begin position="505"/>
        <end position="524"/>
    </location>
</feature>
<evidence type="ECO:0000259" key="3">
    <source>
        <dbReference type="Pfam" id="PF13193"/>
    </source>
</evidence>
<dbReference type="InterPro" id="IPR042099">
    <property type="entry name" value="ANL_N_sf"/>
</dbReference>
<dbReference type="GO" id="GO:0016405">
    <property type="term" value="F:CoA-ligase activity"/>
    <property type="evidence" value="ECO:0007669"/>
    <property type="project" value="TreeGrafter"/>
</dbReference>
<dbReference type="AlphaFoldDB" id="A0A1Y2A485"/>
<feature type="domain" description="AMP-binding enzyme C-terminal" evidence="3">
    <location>
        <begin position="427"/>
        <end position="504"/>
    </location>
</feature>
<feature type="domain" description="AMP-dependent synthetase/ligase" evidence="2">
    <location>
        <begin position="28"/>
        <end position="197"/>
    </location>
</feature>
<evidence type="ECO:0000256" key="1">
    <source>
        <dbReference type="SAM" id="MobiDB-lite"/>
    </source>
</evidence>
<protein>
    <submittedName>
        <fullName evidence="4">Uncharacterized protein</fullName>
    </submittedName>
</protein>
<dbReference type="InterPro" id="IPR045851">
    <property type="entry name" value="AMP-bd_C_sf"/>
</dbReference>
<dbReference type="Gene3D" id="3.30.300.30">
    <property type="match status" value="1"/>
</dbReference>
<dbReference type="PANTHER" id="PTHR24096">
    <property type="entry name" value="LONG-CHAIN-FATTY-ACID--COA LIGASE"/>
    <property type="match status" value="1"/>
</dbReference>
<dbReference type="Gene3D" id="3.40.50.12780">
    <property type="entry name" value="N-terminal domain of ligase-like"/>
    <property type="match status" value="1"/>
</dbReference>